<proteinExistence type="inferred from homology"/>
<dbReference type="Pfam" id="PF00135">
    <property type="entry name" value="COesterase"/>
    <property type="match status" value="1"/>
</dbReference>
<dbReference type="PROSITE" id="PS00941">
    <property type="entry name" value="CARBOXYLESTERASE_B_2"/>
    <property type="match status" value="1"/>
</dbReference>
<dbReference type="Proteomes" id="UP000054144">
    <property type="component" value="Unassembled WGS sequence"/>
</dbReference>
<organism evidence="5 6">
    <name type="scientific">Fistulina hepatica ATCC 64428</name>
    <dbReference type="NCBI Taxonomy" id="1128425"/>
    <lineage>
        <taxon>Eukaryota</taxon>
        <taxon>Fungi</taxon>
        <taxon>Dikarya</taxon>
        <taxon>Basidiomycota</taxon>
        <taxon>Agaricomycotina</taxon>
        <taxon>Agaricomycetes</taxon>
        <taxon>Agaricomycetidae</taxon>
        <taxon>Agaricales</taxon>
        <taxon>Fistulinaceae</taxon>
        <taxon>Fistulina</taxon>
    </lineage>
</organism>
<dbReference type="PANTHER" id="PTHR43918">
    <property type="entry name" value="ACETYLCHOLINESTERASE"/>
    <property type="match status" value="1"/>
</dbReference>
<keyword evidence="3" id="KW-0732">Signal</keyword>
<reference evidence="5 6" key="1">
    <citation type="journal article" date="2015" name="Fungal Genet. Biol.">
        <title>Evolution of novel wood decay mechanisms in Agaricales revealed by the genome sequences of Fistulina hepatica and Cylindrobasidium torrendii.</title>
        <authorList>
            <person name="Floudas D."/>
            <person name="Held B.W."/>
            <person name="Riley R."/>
            <person name="Nagy L.G."/>
            <person name="Koehler G."/>
            <person name="Ransdell A.S."/>
            <person name="Younus H."/>
            <person name="Chow J."/>
            <person name="Chiniquy J."/>
            <person name="Lipzen A."/>
            <person name="Tritt A."/>
            <person name="Sun H."/>
            <person name="Haridas S."/>
            <person name="LaButti K."/>
            <person name="Ohm R.A."/>
            <person name="Kues U."/>
            <person name="Blanchette R.A."/>
            <person name="Grigoriev I.V."/>
            <person name="Minto R.E."/>
            <person name="Hibbett D.S."/>
        </authorList>
    </citation>
    <scope>NUCLEOTIDE SEQUENCE [LARGE SCALE GENOMIC DNA]</scope>
    <source>
        <strain evidence="5 6">ATCC 64428</strain>
    </source>
</reference>
<dbReference type="EC" id="3.1.1.-" evidence="3"/>
<dbReference type="PANTHER" id="PTHR43918:SF4">
    <property type="entry name" value="CARBOXYLIC ESTER HYDROLASE"/>
    <property type="match status" value="1"/>
</dbReference>
<dbReference type="OrthoDB" id="408631at2759"/>
<accession>A0A0D7ACX0</accession>
<dbReference type="PROSITE" id="PS00122">
    <property type="entry name" value="CARBOXYLESTERASE_B_1"/>
    <property type="match status" value="1"/>
</dbReference>
<evidence type="ECO:0000259" key="4">
    <source>
        <dbReference type="Pfam" id="PF00135"/>
    </source>
</evidence>
<evidence type="ECO:0000256" key="3">
    <source>
        <dbReference type="RuleBase" id="RU361235"/>
    </source>
</evidence>
<keyword evidence="2 3" id="KW-0378">Hydrolase</keyword>
<feature type="chain" id="PRO_5005115271" description="Carboxylic ester hydrolase" evidence="3">
    <location>
        <begin position="18"/>
        <end position="578"/>
    </location>
</feature>
<sequence>MQYLLTFLLSLISAILAVSSSSNILPSASGTGLIPTSTPTLTVTVKNGSYFGTHHSSFNQDFFLGIPFAKPPIGQLRFRNPESLNTTWTGVRPATNYAWECVGYGNDQLGYLQSEDCLYLNVIRPSGYENTSLPVLVWIYAGGFSMGGTPDRRYNLSFIVENSVRIGKPIIGASMGYRLSAWGFLNSDEIADAGQTNIGLRDQRLALHWIQENVDAFGGDPSKVTIWGQSAGAESVGYQLNAYNGRDDHLFRAAIMQSGPAIPGNALNTSDSYQSMYDGIVELAGCAGTTDTLDCLRTTPFTVLNSILNTTEFDDDWSPTLDGDFVARYPSDQLSDGDFVHVPIIAGCTSDEGTAFSPQEMNNLSDFVWYLNNTSIRQMALPENLVEDILAIYSGKGDMLIPSSQTLGGNVIFPEPYGALFRRSAAYWGDETFIAGRRWTCEAWSKANLTAYCYRFNTIPAGAPWEDGATHFSDVAFIFNNLNGYGYAVNPFLDKPESYTELSFLMSNSWASFVHDLNPNNWTGLGRNATRAGDWPTYDYNDPQNMVWDANVTSYVEADTWRAAGINFINSIASYYHR</sequence>
<dbReference type="Gene3D" id="3.40.50.1820">
    <property type="entry name" value="alpha/beta hydrolase"/>
    <property type="match status" value="1"/>
</dbReference>
<evidence type="ECO:0000313" key="5">
    <source>
        <dbReference type="EMBL" id="KIY48510.1"/>
    </source>
</evidence>
<name>A0A0D7ACX0_9AGAR</name>
<gene>
    <name evidence="5" type="ORF">FISHEDRAFT_43170</name>
</gene>
<dbReference type="InterPro" id="IPR019826">
    <property type="entry name" value="Carboxylesterase_B_AS"/>
</dbReference>
<evidence type="ECO:0000256" key="1">
    <source>
        <dbReference type="ARBA" id="ARBA00005964"/>
    </source>
</evidence>
<dbReference type="InterPro" id="IPR029058">
    <property type="entry name" value="AB_hydrolase_fold"/>
</dbReference>
<evidence type="ECO:0000313" key="6">
    <source>
        <dbReference type="Proteomes" id="UP000054144"/>
    </source>
</evidence>
<dbReference type="InterPro" id="IPR019819">
    <property type="entry name" value="Carboxylesterase_B_CS"/>
</dbReference>
<protein>
    <recommendedName>
        <fullName evidence="3">Carboxylic ester hydrolase</fullName>
        <ecNumber evidence="3">3.1.1.-</ecNumber>
    </recommendedName>
</protein>
<evidence type="ECO:0000256" key="2">
    <source>
        <dbReference type="ARBA" id="ARBA00022801"/>
    </source>
</evidence>
<dbReference type="InterPro" id="IPR002018">
    <property type="entry name" value="CarbesteraseB"/>
</dbReference>
<comment type="similarity">
    <text evidence="1 3">Belongs to the type-B carboxylesterase/lipase family.</text>
</comment>
<dbReference type="GO" id="GO:0052689">
    <property type="term" value="F:carboxylic ester hydrolase activity"/>
    <property type="evidence" value="ECO:0007669"/>
    <property type="project" value="TreeGrafter"/>
</dbReference>
<feature type="domain" description="Carboxylesterase type B" evidence="4">
    <location>
        <begin position="42"/>
        <end position="552"/>
    </location>
</feature>
<keyword evidence="6" id="KW-1185">Reference proteome</keyword>
<feature type="signal peptide" evidence="3">
    <location>
        <begin position="1"/>
        <end position="17"/>
    </location>
</feature>
<dbReference type="AlphaFoldDB" id="A0A0D7ACX0"/>
<dbReference type="SUPFAM" id="SSF53474">
    <property type="entry name" value="alpha/beta-Hydrolases"/>
    <property type="match status" value="1"/>
</dbReference>
<dbReference type="EMBL" id="KN881832">
    <property type="protein sequence ID" value="KIY48510.1"/>
    <property type="molecule type" value="Genomic_DNA"/>
</dbReference>
<dbReference type="ESTHER" id="9agar-a0a0d7acx0">
    <property type="family name" value="Fungal_carboxylesterase_lipase"/>
</dbReference>
<dbReference type="InterPro" id="IPR050654">
    <property type="entry name" value="AChE-related_enzymes"/>
</dbReference>